<dbReference type="EMBL" id="JBBWWT010000003">
    <property type="protein sequence ID" value="MEL1264300.1"/>
    <property type="molecule type" value="Genomic_DNA"/>
</dbReference>
<proteinExistence type="predicted"/>
<dbReference type="SUPFAM" id="SSF46785">
    <property type="entry name" value="Winged helix' DNA-binding domain"/>
    <property type="match status" value="1"/>
</dbReference>
<organism evidence="1 2">
    <name type="scientific">Pseudoxanthomonas putridarboris</name>
    <dbReference type="NCBI Taxonomy" id="752605"/>
    <lineage>
        <taxon>Bacteria</taxon>
        <taxon>Pseudomonadati</taxon>
        <taxon>Pseudomonadota</taxon>
        <taxon>Gammaproteobacteria</taxon>
        <taxon>Lysobacterales</taxon>
        <taxon>Lysobacteraceae</taxon>
        <taxon>Pseudoxanthomonas</taxon>
    </lineage>
</organism>
<keyword evidence="2" id="KW-1185">Reference proteome</keyword>
<protein>
    <submittedName>
        <fullName evidence="1">Rrf2 family transcriptional regulator</fullName>
    </submittedName>
</protein>
<reference evidence="1 2" key="1">
    <citation type="submission" date="2024-04" db="EMBL/GenBank/DDBJ databases">
        <title>Draft genome sequence of Pseudoxanthomonas putridarboris WD12.</title>
        <authorList>
            <person name="Oh J."/>
        </authorList>
    </citation>
    <scope>NUCLEOTIDE SEQUENCE [LARGE SCALE GENOMIC DNA]</scope>
    <source>
        <strain evidence="1 2">WD12</strain>
    </source>
</reference>
<dbReference type="PANTHER" id="PTHR33221">
    <property type="entry name" value="WINGED HELIX-TURN-HELIX TRANSCRIPTIONAL REGULATOR, RRF2 FAMILY"/>
    <property type="match status" value="1"/>
</dbReference>
<name>A0ABU9IZ95_9GAMM</name>
<dbReference type="PROSITE" id="PS51197">
    <property type="entry name" value="HTH_RRF2_2"/>
    <property type="match status" value="1"/>
</dbReference>
<evidence type="ECO:0000313" key="1">
    <source>
        <dbReference type="EMBL" id="MEL1264300.1"/>
    </source>
</evidence>
<dbReference type="Pfam" id="PF02082">
    <property type="entry name" value="Rrf2"/>
    <property type="match status" value="1"/>
</dbReference>
<dbReference type="InterPro" id="IPR036388">
    <property type="entry name" value="WH-like_DNA-bd_sf"/>
</dbReference>
<dbReference type="InterPro" id="IPR036390">
    <property type="entry name" value="WH_DNA-bd_sf"/>
</dbReference>
<gene>
    <name evidence="1" type="ORF">AAD027_07940</name>
</gene>
<sequence length="153" mass="16671">MKSDDRLSAVLHVLLHMAQVDGPMTSDQIARMMHTHPVVVRRTLAGLRELGWVQSAKGHGGGWKLACDLDRTTLLDVHRALGTPSLLKMNPLNERPECAVQQAVNVALNGVMRDAEALLAARLGEVTLADLAADFRQHMAAHPFPAAKRTHGH</sequence>
<comment type="caution">
    <text evidence="1">The sequence shown here is derived from an EMBL/GenBank/DDBJ whole genome shotgun (WGS) entry which is preliminary data.</text>
</comment>
<dbReference type="InterPro" id="IPR000944">
    <property type="entry name" value="Tscrpt_reg_Rrf2"/>
</dbReference>
<evidence type="ECO:0000313" key="2">
    <source>
        <dbReference type="Proteomes" id="UP001459204"/>
    </source>
</evidence>
<dbReference type="RefSeq" id="WP_341725492.1">
    <property type="nucleotide sequence ID" value="NZ_JBBWWT010000003.1"/>
</dbReference>
<accession>A0ABU9IZ95</accession>
<dbReference type="Proteomes" id="UP001459204">
    <property type="component" value="Unassembled WGS sequence"/>
</dbReference>
<dbReference type="Gene3D" id="1.10.10.10">
    <property type="entry name" value="Winged helix-like DNA-binding domain superfamily/Winged helix DNA-binding domain"/>
    <property type="match status" value="1"/>
</dbReference>
<dbReference type="PANTHER" id="PTHR33221:SF15">
    <property type="entry name" value="HTH-TYPE TRANSCRIPTIONAL REGULATOR YWGB-RELATED"/>
    <property type="match status" value="1"/>
</dbReference>